<dbReference type="PANTHER" id="PTHR11461:SF211">
    <property type="entry name" value="GH10112P-RELATED"/>
    <property type="match status" value="1"/>
</dbReference>
<feature type="domain" description="Serpin" evidence="3">
    <location>
        <begin position="60"/>
        <end position="419"/>
    </location>
</feature>
<dbReference type="Pfam" id="PF00079">
    <property type="entry name" value="Serpin"/>
    <property type="match status" value="1"/>
</dbReference>
<evidence type="ECO:0000259" key="3">
    <source>
        <dbReference type="SMART" id="SM00093"/>
    </source>
</evidence>
<dbReference type="GO" id="GO:0004867">
    <property type="term" value="F:serine-type endopeptidase inhibitor activity"/>
    <property type="evidence" value="ECO:0007669"/>
    <property type="project" value="InterPro"/>
</dbReference>
<dbReference type="SMART" id="SM00093">
    <property type="entry name" value="SERPIN"/>
    <property type="match status" value="1"/>
</dbReference>
<comment type="caution">
    <text evidence="4">The sequence shown here is derived from an EMBL/GenBank/DDBJ whole genome shotgun (WGS) entry which is preliminary data.</text>
</comment>
<accession>A0A101HH55</accession>
<dbReference type="CDD" id="cd19588">
    <property type="entry name" value="serpin_miropin-like"/>
    <property type="match status" value="1"/>
</dbReference>
<dbReference type="InterPro" id="IPR036186">
    <property type="entry name" value="Serpin_sf"/>
</dbReference>
<evidence type="ECO:0000256" key="2">
    <source>
        <dbReference type="SAM" id="Phobius"/>
    </source>
</evidence>
<evidence type="ECO:0000313" key="4">
    <source>
        <dbReference type="EMBL" id="KUK76793.1"/>
    </source>
</evidence>
<dbReference type="InterPro" id="IPR000215">
    <property type="entry name" value="Serpin_fam"/>
</dbReference>
<dbReference type="InterPro" id="IPR042178">
    <property type="entry name" value="Serpin_sf_1"/>
</dbReference>
<dbReference type="Gene3D" id="2.30.39.10">
    <property type="entry name" value="Alpha-1-antitrypsin, domain 1"/>
    <property type="match status" value="1"/>
</dbReference>
<dbReference type="InterPro" id="IPR023796">
    <property type="entry name" value="Serpin_dom"/>
</dbReference>
<dbReference type="Gene3D" id="3.30.497.10">
    <property type="entry name" value="Antithrombin, subunit I, domain 2"/>
    <property type="match status" value="1"/>
</dbReference>
<keyword evidence="2" id="KW-0472">Membrane</keyword>
<dbReference type="SUPFAM" id="SSF56574">
    <property type="entry name" value="Serpins"/>
    <property type="match status" value="1"/>
</dbReference>
<evidence type="ECO:0000313" key="5">
    <source>
        <dbReference type="Proteomes" id="UP000053904"/>
    </source>
</evidence>
<keyword evidence="2" id="KW-1133">Transmembrane helix</keyword>
<organism evidence="4 5">
    <name type="scientific">candidate division WS6 bacterium 34_10</name>
    <dbReference type="NCBI Taxonomy" id="1641389"/>
    <lineage>
        <taxon>Bacteria</taxon>
        <taxon>Candidatus Dojkabacteria</taxon>
    </lineage>
</organism>
<protein>
    <submittedName>
        <fullName evidence="4">Proteinase inhibitor I4 serpin</fullName>
    </submittedName>
</protein>
<dbReference type="AlphaFoldDB" id="A0A101HH55"/>
<gene>
    <name evidence="4" type="ORF">XD93_0715</name>
</gene>
<name>A0A101HH55_9BACT</name>
<comment type="similarity">
    <text evidence="1">Belongs to the serpin family.</text>
</comment>
<dbReference type="EMBL" id="LGGO01000103">
    <property type="protein sequence ID" value="KUK76793.1"/>
    <property type="molecule type" value="Genomic_DNA"/>
</dbReference>
<dbReference type="GO" id="GO:0005615">
    <property type="term" value="C:extracellular space"/>
    <property type="evidence" value="ECO:0007669"/>
    <property type="project" value="InterPro"/>
</dbReference>
<dbReference type="PANTHER" id="PTHR11461">
    <property type="entry name" value="SERINE PROTEASE INHIBITOR, SERPIN"/>
    <property type="match status" value="1"/>
</dbReference>
<dbReference type="InterPro" id="IPR042185">
    <property type="entry name" value="Serpin_sf_2"/>
</dbReference>
<reference evidence="5" key="1">
    <citation type="journal article" date="2015" name="MBio">
        <title>Genome-Resolved Metagenomic Analysis Reveals Roles for Candidate Phyla and Other Microbial Community Members in Biogeochemical Transformations in Oil Reservoirs.</title>
        <authorList>
            <person name="Hu P."/>
            <person name="Tom L."/>
            <person name="Singh A."/>
            <person name="Thomas B.C."/>
            <person name="Baker B.J."/>
            <person name="Piceno Y.M."/>
            <person name="Andersen G.L."/>
            <person name="Banfield J.F."/>
        </authorList>
    </citation>
    <scope>NUCLEOTIDE SEQUENCE [LARGE SCALE GENOMIC DNA]</scope>
</reference>
<proteinExistence type="inferred from homology"/>
<sequence>MNKQKKILIVVSIISVVLAVTMGVLGAVLLSKENKEGEPTTNKPANNQSVEITATGDFEIDLFRESFVASQSNGGFNTVISPLSIKMAMAMVTEGAKEETLTELREVLELDENSKTYYQNLIDDISGQDDVTLAIANSLWSREGLEFKQDFVDLLGDYYYAEATSLDFNDSSSVDTINSWVKDNTDGKIDKILEEIDPLEIMYLINAIYFNADWTEQFNEDHTQEKDFTLIDGSIIQTDLMSMDSDFLYQENDDFQAVELPYGENGRYVMRVYLPNEGKEIDEFVSSDMTREKLNKWKEGFSLMEGYLELPKFKIEYSSSLEDVLKNLGIRKAFDSGSANFKGIIDQNAYISKVFHKTYIDVGEKGTEAAAVTMIGMSLMSMPTEQKETFKMIVDRPFFFTIDDTQNDEILFMGTILNPTK</sequence>
<dbReference type="Proteomes" id="UP000053904">
    <property type="component" value="Unassembled WGS sequence"/>
</dbReference>
<evidence type="ECO:0000256" key="1">
    <source>
        <dbReference type="RuleBase" id="RU000411"/>
    </source>
</evidence>
<keyword evidence="2" id="KW-0812">Transmembrane</keyword>
<feature type="transmembrane region" description="Helical" evidence="2">
    <location>
        <begin position="7"/>
        <end position="30"/>
    </location>
</feature>